<dbReference type="EMBL" id="PDUG01000004">
    <property type="protein sequence ID" value="PIC37533.1"/>
    <property type="molecule type" value="Genomic_DNA"/>
</dbReference>
<gene>
    <name evidence="2" type="primary">Cnig_chr_IV.g16128</name>
    <name evidence="2" type="ORF">B9Z55_016128</name>
</gene>
<name>A0A2G5UDJ1_9PELO</name>
<evidence type="ECO:0000256" key="1">
    <source>
        <dbReference type="SAM" id="SignalP"/>
    </source>
</evidence>
<organism evidence="2 3">
    <name type="scientific">Caenorhabditis nigoni</name>
    <dbReference type="NCBI Taxonomy" id="1611254"/>
    <lineage>
        <taxon>Eukaryota</taxon>
        <taxon>Metazoa</taxon>
        <taxon>Ecdysozoa</taxon>
        <taxon>Nematoda</taxon>
        <taxon>Chromadorea</taxon>
        <taxon>Rhabditida</taxon>
        <taxon>Rhabditina</taxon>
        <taxon>Rhabditomorpha</taxon>
        <taxon>Rhabditoidea</taxon>
        <taxon>Rhabditidae</taxon>
        <taxon>Peloderinae</taxon>
        <taxon>Caenorhabditis</taxon>
    </lineage>
</organism>
<dbReference type="Proteomes" id="UP000230233">
    <property type="component" value="Chromosome IV"/>
</dbReference>
<keyword evidence="1" id="KW-0732">Signal</keyword>
<feature type="chain" id="PRO_5013969432" description="SXP/RAL-2 family protein Ani s 5-like cation-binding domain-containing protein" evidence="1">
    <location>
        <begin position="20"/>
        <end position="141"/>
    </location>
</feature>
<reference evidence="3" key="1">
    <citation type="submission" date="2017-10" db="EMBL/GenBank/DDBJ databases">
        <title>Rapid genome shrinkage in a self-fertile nematode reveals novel sperm competition proteins.</title>
        <authorList>
            <person name="Yin D."/>
            <person name="Schwarz E.M."/>
            <person name="Thomas C.G."/>
            <person name="Felde R.L."/>
            <person name="Korf I.F."/>
            <person name="Cutter A.D."/>
            <person name="Schartner C.M."/>
            <person name="Ralston E.J."/>
            <person name="Meyer B.J."/>
            <person name="Haag E.S."/>
        </authorList>
    </citation>
    <scope>NUCLEOTIDE SEQUENCE [LARGE SCALE GENOMIC DNA]</scope>
    <source>
        <strain evidence="3">JU1422</strain>
    </source>
</reference>
<evidence type="ECO:0000313" key="2">
    <source>
        <dbReference type="EMBL" id="PIC37533.1"/>
    </source>
</evidence>
<protein>
    <recommendedName>
        <fullName evidence="4">SXP/RAL-2 family protein Ani s 5-like cation-binding domain-containing protein</fullName>
    </recommendedName>
</protein>
<dbReference type="OrthoDB" id="10586090at2759"/>
<accession>A0A2G5UDJ1</accession>
<sequence>MFFYKTLLAVLVSTAVVSAIPLLGSDELDGVIGKTPLKNLGLGDTLNRVLGQLGEIKEAIAPEKLTQGIEIPKVSAIVDGASAMIPKTVSGVVDEVKNTASGVVGTASGVIPGSVSGVVDKALNIASGAAPNIKDGASDEE</sequence>
<comment type="caution">
    <text evidence="2">The sequence shown here is derived from an EMBL/GenBank/DDBJ whole genome shotgun (WGS) entry which is preliminary data.</text>
</comment>
<keyword evidence="3" id="KW-1185">Reference proteome</keyword>
<feature type="signal peptide" evidence="1">
    <location>
        <begin position="1"/>
        <end position="19"/>
    </location>
</feature>
<dbReference type="AlphaFoldDB" id="A0A2G5UDJ1"/>
<evidence type="ECO:0000313" key="3">
    <source>
        <dbReference type="Proteomes" id="UP000230233"/>
    </source>
</evidence>
<proteinExistence type="predicted"/>
<evidence type="ECO:0008006" key="4">
    <source>
        <dbReference type="Google" id="ProtNLM"/>
    </source>
</evidence>